<dbReference type="AlphaFoldDB" id="A0A5P8WB60"/>
<sequence length="38" mass="4715">MVHNFDDKRVFYLLPTSVVGRKFDFLGSRRFFFRSWRS</sequence>
<accession>A0A5P8WB60</accession>
<gene>
    <name evidence="1" type="ORF">GXM_07338</name>
</gene>
<name>A0A5P8WB60_9NOSO</name>
<dbReference type="KEGG" id="nsh:GXM_07338"/>
<proteinExistence type="predicted"/>
<protein>
    <submittedName>
        <fullName evidence="1">Uncharacterized protein</fullName>
    </submittedName>
</protein>
<dbReference type="Proteomes" id="UP000326678">
    <property type="component" value="Chromosome Gxm2"/>
</dbReference>
<organism evidence="1 2">
    <name type="scientific">Nostoc sphaeroides CCNUC1</name>
    <dbReference type="NCBI Taxonomy" id="2653204"/>
    <lineage>
        <taxon>Bacteria</taxon>
        <taxon>Bacillati</taxon>
        <taxon>Cyanobacteriota</taxon>
        <taxon>Cyanophyceae</taxon>
        <taxon>Nostocales</taxon>
        <taxon>Nostocaceae</taxon>
        <taxon>Nostoc</taxon>
    </lineage>
</organism>
<reference evidence="1 2" key="1">
    <citation type="submission" date="2019-10" db="EMBL/GenBank/DDBJ databases">
        <title>Genomic and transcriptomic insights into the perfect genentic adaptation of a filamentous nitrogen-fixing cyanobacterium to rice fields.</title>
        <authorList>
            <person name="Chen Z."/>
        </authorList>
    </citation>
    <scope>NUCLEOTIDE SEQUENCE [LARGE SCALE GENOMIC DNA]</scope>
    <source>
        <strain evidence="1">CCNUC1</strain>
    </source>
</reference>
<evidence type="ECO:0000313" key="1">
    <source>
        <dbReference type="EMBL" id="QFS49844.1"/>
    </source>
</evidence>
<keyword evidence="2" id="KW-1185">Reference proteome</keyword>
<evidence type="ECO:0000313" key="2">
    <source>
        <dbReference type="Proteomes" id="UP000326678"/>
    </source>
</evidence>
<dbReference type="EMBL" id="CP045227">
    <property type="protein sequence ID" value="QFS49844.1"/>
    <property type="molecule type" value="Genomic_DNA"/>
</dbReference>